<keyword evidence="1" id="KW-0472">Membrane</keyword>
<dbReference type="Proteomes" id="UP001549145">
    <property type="component" value="Unassembled WGS sequence"/>
</dbReference>
<sequence length="193" mass="20763">MTRAVTGHRPWRRLRGALRRFRSGQDGATAVEFAMVGMPFFALICALFEAGLLLLSQQTLDNALDYAARTVFTGAFQEGYDGTPAADRLRRAVCSQVTTFPCADVLIDVATASSFAARSVTSPYDAATKSIAASFGKTFQCPSGNDVVTVRAAVVVPRYFRFLDPDALAIGTASRLVVSTVIFRAEPYAMGKC</sequence>
<organism evidence="3 4">
    <name type="scientific">Methylobacterium goesingense</name>
    <dbReference type="NCBI Taxonomy" id="243690"/>
    <lineage>
        <taxon>Bacteria</taxon>
        <taxon>Pseudomonadati</taxon>
        <taxon>Pseudomonadota</taxon>
        <taxon>Alphaproteobacteria</taxon>
        <taxon>Hyphomicrobiales</taxon>
        <taxon>Methylobacteriaceae</taxon>
        <taxon>Methylobacterium</taxon>
    </lineage>
</organism>
<evidence type="ECO:0000313" key="3">
    <source>
        <dbReference type="EMBL" id="MET3695052.1"/>
    </source>
</evidence>
<keyword evidence="4" id="KW-1185">Reference proteome</keyword>
<dbReference type="EMBL" id="JBEPMM010000021">
    <property type="protein sequence ID" value="MET3695052.1"/>
    <property type="molecule type" value="Genomic_DNA"/>
</dbReference>
<evidence type="ECO:0000256" key="1">
    <source>
        <dbReference type="SAM" id="Phobius"/>
    </source>
</evidence>
<comment type="caution">
    <text evidence="3">The sequence shown here is derived from an EMBL/GenBank/DDBJ whole genome shotgun (WGS) entry which is preliminary data.</text>
</comment>
<feature type="transmembrane region" description="Helical" evidence="1">
    <location>
        <begin position="33"/>
        <end position="55"/>
    </location>
</feature>
<proteinExistence type="predicted"/>
<dbReference type="RefSeq" id="WP_238282109.1">
    <property type="nucleotide sequence ID" value="NZ_BPQL01000153.1"/>
</dbReference>
<reference evidence="3 4" key="1">
    <citation type="submission" date="2024-06" db="EMBL/GenBank/DDBJ databases">
        <title>Genomic Encyclopedia of Type Strains, Phase IV (KMG-IV): sequencing the most valuable type-strain genomes for metagenomic binning, comparative biology and taxonomic classification.</title>
        <authorList>
            <person name="Goeker M."/>
        </authorList>
    </citation>
    <scope>NUCLEOTIDE SEQUENCE [LARGE SCALE GENOMIC DNA]</scope>
    <source>
        <strain evidence="3 4">DSM 21331</strain>
    </source>
</reference>
<keyword evidence="1" id="KW-0812">Transmembrane</keyword>
<evidence type="ECO:0000313" key="4">
    <source>
        <dbReference type="Proteomes" id="UP001549145"/>
    </source>
</evidence>
<protein>
    <submittedName>
        <fullName evidence="3">Flp pilus assembly protein TadG</fullName>
    </submittedName>
</protein>
<dbReference type="Pfam" id="PF07811">
    <property type="entry name" value="TadE"/>
    <property type="match status" value="1"/>
</dbReference>
<accession>A0ABV2LB24</accession>
<keyword evidence="1" id="KW-1133">Transmembrane helix</keyword>
<feature type="domain" description="TadE-like" evidence="2">
    <location>
        <begin position="27"/>
        <end position="69"/>
    </location>
</feature>
<name>A0ABV2LB24_9HYPH</name>
<evidence type="ECO:0000259" key="2">
    <source>
        <dbReference type="Pfam" id="PF07811"/>
    </source>
</evidence>
<dbReference type="InterPro" id="IPR012495">
    <property type="entry name" value="TadE-like_dom"/>
</dbReference>
<gene>
    <name evidence="3" type="ORF">ABID43_004617</name>
</gene>